<feature type="domain" description="Mannosylglycerate hydrolase MGH1-like glycoside hydrolase" evidence="1">
    <location>
        <begin position="33"/>
        <end position="427"/>
    </location>
</feature>
<proteinExistence type="predicted"/>
<dbReference type="SUPFAM" id="SSF48208">
    <property type="entry name" value="Six-hairpin glycosidases"/>
    <property type="match status" value="1"/>
</dbReference>
<dbReference type="PANTHER" id="PTHR10412:SF21">
    <property type="entry name" value="ALPHA,ALPHA-TREHALASE"/>
    <property type="match status" value="1"/>
</dbReference>
<dbReference type="GO" id="GO:0006487">
    <property type="term" value="P:protein N-linked glycosylation"/>
    <property type="evidence" value="ECO:0007669"/>
    <property type="project" value="TreeGrafter"/>
</dbReference>
<dbReference type="EMBL" id="LT629774">
    <property type="protein sequence ID" value="SDS28938.1"/>
    <property type="molecule type" value="Genomic_DNA"/>
</dbReference>
<dbReference type="InterPro" id="IPR004888">
    <property type="entry name" value="Glycoside_hydrolase_63"/>
</dbReference>
<dbReference type="GO" id="GO:0009311">
    <property type="term" value="P:oligosaccharide metabolic process"/>
    <property type="evidence" value="ECO:0007669"/>
    <property type="project" value="InterPro"/>
</dbReference>
<dbReference type="AlphaFoldDB" id="A0A1H1QZJ0"/>
<evidence type="ECO:0000313" key="2">
    <source>
        <dbReference type="EMBL" id="SDS28938.1"/>
    </source>
</evidence>
<dbReference type="InterPro" id="IPR008928">
    <property type="entry name" value="6-hairpin_glycosidase_sf"/>
</dbReference>
<dbReference type="RefSeq" id="WP_092445381.1">
    <property type="nucleotide sequence ID" value="NZ_LT629774.1"/>
</dbReference>
<dbReference type="InterPro" id="IPR054491">
    <property type="entry name" value="MGH1-like_GH"/>
</dbReference>
<dbReference type="InterPro" id="IPR012341">
    <property type="entry name" value="6hp_glycosidase-like_sf"/>
</dbReference>
<protein>
    <submittedName>
        <fullName evidence="2">Trehalase</fullName>
    </submittedName>
</protein>
<dbReference type="GO" id="GO:0004573">
    <property type="term" value="F:Glc3Man9GlcNAc2 oligosaccharide glucosidase activity"/>
    <property type="evidence" value="ECO:0007669"/>
    <property type="project" value="InterPro"/>
</dbReference>
<dbReference type="PANTHER" id="PTHR10412">
    <property type="entry name" value="MANNOSYL-OLIGOSACCHARIDE GLUCOSIDASE"/>
    <property type="match status" value="1"/>
</dbReference>
<dbReference type="Proteomes" id="UP000198963">
    <property type="component" value="Chromosome I"/>
</dbReference>
<accession>A0A1H1QZJ0</accession>
<evidence type="ECO:0000259" key="1">
    <source>
        <dbReference type="Pfam" id="PF22422"/>
    </source>
</evidence>
<dbReference type="Gene3D" id="1.50.10.10">
    <property type="match status" value="1"/>
</dbReference>
<organism evidence="2 3">
    <name type="scientific">Winogradskyella sediminis</name>
    <dbReference type="NCBI Taxonomy" id="1382466"/>
    <lineage>
        <taxon>Bacteria</taxon>
        <taxon>Pseudomonadati</taxon>
        <taxon>Bacteroidota</taxon>
        <taxon>Flavobacteriia</taxon>
        <taxon>Flavobacteriales</taxon>
        <taxon>Flavobacteriaceae</taxon>
        <taxon>Winogradskyella</taxon>
    </lineage>
</organism>
<sequence length="437" mass="50829">MTTKDNLIENAKTVLNSNFDEDKGFTIPCEGLYPFQWNWDSGFIAIGFAHYDTDKAKREIEALLSAQWENGFIPHIIFHNDSDTYFPGPDFHLSKLHPLASKSHRTTGMTQPPVLGFVLKELYEIVEDKTDILNFIKANIDKVYHNHEHFYTHRDPNQEGLAFIYHNWESGTDNSPIWDDIWDTMNPPNYKFERRDTTHVDASQRPTNREYDYYLHLIEIAKEHHYDDAKIAELSPFLVQDPLFNAMLIKSNAALIALYEIIGDAADKISQLKQWQTKAIARFNEKLFNEKLGAYVHYDLRNEKQIEHVSSSSFSPLFADIPDEARANTLVETMTTKFGSENRYLCASFDPDSDRFNPKKYWRGPVWINLNWLLYKGLKSYGFYDLSNRVKNDSITLIEKHGFYEYFDSRKEVTENAGYGGNNFSWSAALLIDFLKS</sequence>
<reference evidence="2 3" key="1">
    <citation type="submission" date="2016-10" db="EMBL/GenBank/DDBJ databases">
        <authorList>
            <person name="Varghese N."/>
            <person name="Submissions S."/>
        </authorList>
    </citation>
    <scope>NUCLEOTIDE SEQUENCE [LARGE SCALE GENOMIC DNA]</scope>
    <source>
        <strain evidence="2 3">RHA_55</strain>
    </source>
</reference>
<dbReference type="STRING" id="1249933.SAMN04489797_1279"/>
<gene>
    <name evidence="2" type="ORF">SAMN04489797_1279</name>
</gene>
<evidence type="ECO:0000313" key="3">
    <source>
        <dbReference type="Proteomes" id="UP000198963"/>
    </source>
</evidence>
<keyword evidence="3" id="KW-1185">Reference proteome</keyword>
<dbReference type="Pfam" id="PF22422">
    <property type="entry name" value="MGH1-like_GH"/>
    <property type="match status" value="1"/>
</dbReference>
<name>A0A1H1QZJ0_9FLAO</name>